<dbReference type="GeneID" id="113858093"/>
<name>A0A8B8KR88_ABRPR</name>
<gene>
    <name evidence="7" type="primary">LOC113858093</name>
</gene>
<keyword evidence="6" id="KW-1185">Reference proteome</keyword>
<evidence type="ECO:0000259" key="5">
    <source>
        <dbReference type="PROSITE" id="PS50966"/>
    </source>
</evidence>
<dbReference type="PANTHER" id="PTHR31973:SF195">
    <property type="entry name" value="MUDR FAMILY TRANSPOSASE"/>
    <property type="match status" value="1"/>
</dbReference>
<reference evidence="6" key="1">
    <citation type="journal article" date="2019" name="Toxins">
        <title>Detection of Abrin-Like and Prepropulchellin-Like Toxin Genes and Transcripts Using Whole Genome Sequencing and Full-Length Transcript Sequencing of Abrus precatorius.</title>
        <authorList>
            <person name="Hovde B.T."/>
            <person name="Daligault H.E."/>
            <person name="Hanschen E.R."/>
            <person name="Kunde Y.A."/>
            <person name="Johnson M.B."/>
            <person name="Starkenburg S.R."/>
            <person name="Johnson S.L."/>
        </authorList>
    </citation>
    <scope>NUCLEOTIDE SEQUENCE [LARGE SCALE GENOMIC DNA]</scope>
</reference>
<dbReference type="PANTHER" id="PTHR31973">
    <property type="entry name" value="POLYPROTEIN, PUTATIVE-RELATED"/>
    <property type="match status" value="1"/>
</dbReference>
<protein>
    <submittedName>
        <fullName evidence="7">Uncharacterized protein LOC113858093</fullName>
    </submittedName>
</protein>
<proteinExistence type="predicted"/>
<dbReference type="GO" id="GO:0008270">
    <property type="term" value="F:zinc ion binding"/>
    <property type="evidence" value="ECO:0007669"/>
    <property type="project" value="UniProtKB-KW"/>
</dbReference>
<reference evidence="7" key="2">
    <citation type="submission" date="2025-08" db="UniProtKB">
        <authorList>
            <consortium name="RefSeq"/>
        </authorList>
    </citation>
    <scope>IDENTIFICATION</scope>
    <source>
        <tissue evidence="7">Young leaves</tissue>
    </source>
</reference>
<dbReference type="OrthoDB" id="1426028at2759"/>
<dbReference type="InterPro" id="IPR007527">
    <property type="entry name" value="Znf_SWIM"/>
</dbReference>
<evidence type="ECO:0000256" key="1">
    <source>
        <dbReference type="ARBA" id="ARBA00022723"/>
    </source>
</evidence>
<keyword evidence="1" id="KW-0479">Metal-binding</keyword>
<dbReference type="AlphaFoldDB" id="A0A8B8KR88"/>
<accession>A0A8B8KR88</accession>
<evidence type="ECO:0000313" key="6">
    <source>
        <dbReference type="Proteomes" id="UP000694853"/>
    </source>
</evidence>
<evidence type="ECO:0000256" key="2">
    <source>
        <dbReference type="ARBA" id="ARBA00022771"/>
    </source>
</evidence>
<dbReference type="Pfam" id="PF04434">
    <property type="entry name" value="SWIM"/>
    <property type="match status" value="1"/>
</dbReference>
<dbReference type="Proteomes" id="UP000694853">
    <property type="component" value="Unplaced"/>
</dbReference>
<organism evidence="6 7">
    <name type="scientific">Abrus precatorius</name>
    <name type="common">Indian licorice</name>
    <name type="synonym">Glycine abrus</name>
    <dbReference type="NCBI Taxonomy" id="3816"/>
    <lineage>
        <taxon>Eukaryota</taxon>
        <taxon>Viridiplantae</taxon>
        <taxon>Streptophyta</taxon>
        <taxon>Embryophyta</taxon>
        <taxon>Tracheophyta</taxon>
        <taxon>Spermatophyta</taxon>
        <taxon>Magnoliopsida</taxon>
        <taxon>eudicotyledons</taxon>
        <taxon>Gunneridae</taxon>
        <taxon>Pentapetalae</taxon>
        <taxon>rosids</taxon>
        <taxon>fabids</taxon>
        <taxon>Fabales</taxon>
        <taxon>Fabaceae</taxon>
        <taxon>Papilionoideae</taxon>
        <taxon>50 kb inversion clade</taxon>
        <taxon>NPAAA clade</taxon>
        <taxon>indigoferoid/millettioid clade</taxon>
        <taxon>Abreae</taxon>
        <taxon>Abrus</taxon>
    </lineage>
</organism>
<evidence type="ECO:0000313" key="7">
    <source>
        <dbReference type="RefSeq" id="XP_027346350.1"/>
    </source>
</evidence>
<evidence type="ECO:0000256" key="4">
    <source>
        <dbReference type="PROSITE-ProRule" id="PRU00325"/>
    </source>
</evidence>
<dbReference type="PROSITE" id="PS50966">
    <property type="entry name" value="ZF_SWIM"/>
    <property type="match status" value="1"/>
</dbReference>
<sequence length="286" mass="33546">MKSMLMKLAYTPCKQRFEAGLNKFRSHSPEVQTWIDNISKEKWSLAYDHEGQRYGHMTTNLSESVNKVLKGERNLPITALVKATYSRLVEYFVKRGESAINDMNNGKRYCRKLIEAIEKNQEEASSHQVRRYDIQSTRFEIEEAFNPMTQRGGHKWSVILSTRECECGKFQAYRYPCSHVIAACVTVSIDFWQYVDPVYTLQYVVNAYSSQWWPLGNEANILQNDEWKLLPDQDRARGKGRPKACRIRNEMDWVESQPRQRCRLCRQPGHNQRHCTQQSNANINHD</sequence>
<feature type="domain" description="SWIM-type" evidence="5">
    <location>
        <begin position="156"/>
        <end position="188"/>
    </location>
</feature>
<dbReference type="KEGG" id="aprc:113858093"/>
<evidence type="ECO:0000256" key="3">
    <source>
        <dbReference type="ARBA" id="ARBA00022833"/>
    </source>
</evidence>
<keyword evidence="3" id="KW-0862">Zinc</keyword>
<dbReference type="InterPro" id="IPR006564">
    <property type="entry name" value="Znf_PMZ"/>
</dbReference>
<keyword evidence="2 4" id="KW-0863">Zinc-finger</keyword>
<dbReference type="RefSeq" id="XP_027346350.1">
    <property type="nucleotide sequence ID" value="XM_027490549.1"/>
</dbReference>
<dbReference type="SMART" id="SM00575">
    <property type="entry name" value="ZnF_PMZ"/>
    <property type="match status" value="1"/>
</dbReference>